<dbReference type="Proteomes" id="UP000009131">
    <property type="component" value="Unassembled WGS sequence"/>
</dbReference>
<comment type="caution">
    <text evidence="1">The sequence shown here is derived from an EMBL/GenBank/DDBJ whole genome shotgun (WGS) entry which is preliminary data.</text>
</comment>
<dbReference type="HOGENOM" id="CLU_3422561_0_0_1"/>
<dbReference type="EMBL" id="BABT02000268">
    <property type="protein sequence ID" value="GAB00086.1"/>
    <property type="molecule type" value="Genomic_DNA"/>
</dbReference>
<proteinExistence type="predicted"/>
<evidence type="ECO:0000313" key="1">
    <source>
        <dbReference type="EMBL" id="GAB00086.1"/>
    </source>
</evidence>
<dbReference type="AlphaFoldDB" id="G7EB75"/>
<keyword evidence="2" id="KW-1185">Reference proteome</keyword>
<reference evidence="1 2" key="1">
    <citation type="journal article" date="2011" name="J. Gen. Appl. Microbiol.">
        <title>Draft genome sequencing of the enigmatic basidiomycete Mixia osmundae.</title>
        <authorList>
            <person name="Nishida H."/>
            <person name="Nagatsuka Y."/>
            <person name="Sugiyama J."/>
        </authorList>
    </citation>
    <scope>NUCLEOTIDE SEQUENCE [LARGE SCALE GENOMIC DNA]</scope>
    <source>
        <strain evidence="2">CBS 9802 / IAM 14324 / JCM 22182 / KY 12970</strain>
    </source>
</reference>
<reference evidence="1 2" key="2">
    <citation type="journal article" date="2012" name="Open Biol.">
        <title>Characteristics of nucleosomes and linker DNA regions on the genome of the basidiomycete Mixia osmundae revealed by mono- and dinucleosome mapping.</title>
        <authorList>
            <person name="Nishida H."/>
            <person name="Kondo S."/>
            <person name="Matsumoto T."/>
            <person name="Suzuki Y."/>
            <person name="Yoshikawa H."/>
            <person name="Taylor T.D."/>
            <person name="Sugiyama J."/>
        </authorList>
    </citation>
    <scope>NUCLEOTIDE SEQUENCE [LARGE SCALE GENOMIC DNA]</scope>
    <source>
        <strain evidence="2">CBS 9802 / IAM 14324 / JCM 22182 / KY 12970</strain>
    </source>
</reference>
<accession>G7EB75</accession>
<dbReference type="InParanoid" id="G7EB75"/>
<sequence>LPACVAISQQAEGLVYVCESVTGM</sequence>
<feature type="non-terminal residue" evidence="1">
    <location>
        <position position="1"/>
    </location>
</feature>
<gene>
    <name evidence="1" type="primary">Mo06788</name>
    <name evidence="1" type="ORF">E5Q_06788</name>
</gene>
<evidence type="ECO:0000313" key="2">
    <source>
        <dbReference type="Proteomes" id="UP000009131"/>
    </source>
</evidence>
<protein>
    <submittedName>
        <fullName evidence="1">Uncharacterized protein</fullName>
    </submittedName>
</protein>
<organism evidence="1 2">
    <name type="scientific">Mixia osmundae (strain CBS 9802 / IAM 14324 / JCM 22182 / KY 12970)</name>
    <dbReference type="NCBI Taxonomy" id="764103"/>
    <lineage>
        <taxon>Eukaryota</taxon>
        <taxon>Fungi</taxon>
        <taxon>Dikarya</taxon>
        <taxon>Basidiomycota</taxon>
        <taxon>Pucciniomycotina</taxon>
        <taxon>Mixiomycetes</taxon>
        <taxon>Mixiales</taxon>
        <taxon>Mixiaceae</taxon>
        <taxon>Mixia</taxon>
    </lineage>
</organism>
<name>G7EB75_MIXOS</name>